<feature type="domain" description="Polysaccharide pyruvyl transferase" evidence="1">
    <location>
        <begin position="13"/>
        <end position="197"/>
    </location>
</feature>
<comment type="caution">
    <text evidence="2">The sequence shown here is derived from an EMBL/GenBank/DDBJ whole genome shotgun (WGS) entry which is preliminary data.</text>
</comment>
<organism evidence="2 3">
    <name type="scientific">Tamlana crocina</name>
    <dbReference type="NCBI Taxonomy" id="393006"/>
    <lineage>
        <taxon>Bacteria</taxon>
        <taxon>Pseudomonadati</taxon>
        <taxon>Bacteroidota</taxon>
        <taxon>Flavobacteriia</taxon>
        <taxon>Flavobacteriales</taxon>
        <taxon>Flavobacteriaceae</taxon>
        <taxon>Tamlana</taxon>
    </lineage>
</organism>
<dbReference type="RefSeq" id="WP_167917278.1">
    <property type="nucleotide sequence ID" value="NZ_JAAVJS010000006.1"/>
</dbReference>
<accession>A0ABX1D9K4</accession>
<dbReference type="InterPro" id="IPR007345">
    <property type="entry name" value="Polysacch_pyruvyl_Trfase"/>
</dbReference>
<keyword evidence="2" id="KW-0808">Transferase</keyword>
<dbReference type="Proteomes" id="UP000760545">
    <property type="component" value="Unassembled WGS sequence"/>
</dbReference>
<dbReference type="EMBL" id="JAAVJS010000006">
    <property type="protein sequence ID" value="NJX15039.1"/>
    <property type="molecule type" value="Genomic_DNA"/>
</dbReference>
<gene>
    <name evidence="2" type="ORF">HC176_06005</name>
</gene>
<dbReference type="GO" id="GO:0016740">
    <property type="term" value="F:transferase activity"/>
    <property type="evidence" value="ECO:0007669"/>
    <property type="project" value="UniProtKB-KW"/>
</dbReference>
<evidence type="ECO:0000313" key="3">
    <source>
        <dbReference type="Proteomes" id="UP000760545"/>
    </source>
</evidence>
<reference evidence="2 3" key="1">
    <citation type="submission" date="2020-03" db="EMBL/GenBank/DDBJ databases">
        <title>Tamlana sp. nov, isolated from XXX.</title>
        <authorList>
            <person name="Cao W.R."/>
        </authorList>
    </citation>
    <scope>NUCLEOTIDE SEQUENCE [LARGE SCALE GENOMIC DNA]</scope>
    <source>
        <strain evidence="2 3">HST1-43</strain>
    </source>
</reference>
<keyword evidence="3" id="KW-1185">Reference proteome</keyword>
<evidence type="ECO:0000313" key="2">
    <source>
        <dbReference type="EMBL" id="NJX15039.1"/>
    </source>
</evidence>
<proteinExistence type="predicted"/>
<dbReference type="Pfam" id="PF04230">
    <property type="entry name" value="PS_pyruv_trans"/>
    <property type="match status" value="1"/>
</dbReference>
<protein>
    <submittedName>
        <fullName evidence="2">Polysaccharide pyruvyl transferase family protein</fullName>
    </submittedName>
</protein>
<evidence type="ECO:0000259" key="1">
    <source>
        <dbReference type="Pfam" id="PF04230"/>
    </source>
</evidence>
<sequence>MLLRLFWWNDNNNGYYNYGDLISKYLVKKISKRIVVSSNSKYNRIIIKFYKSYYLCVGSILFAASDNSKVWGSGILSKEENVKGAKFYAVRGPETRKRLMSLGYEVPEVYGDPALLMPLYYNESTKKKYELGVIPHIVDYEMVKKHLGHDKRVKIIKLLTKDVEGTTKEILECKTILSSSLHGVIVPHAYGIPALWVKFSNNLAGDNIKFIDYYKSVQISFKEEIKVTENQLSLIYLLGLHKKYSNLLLPEKKVVASIQKKLIKVCPFN</sequence>
<name>A0ABX1D9K4_9FLAO</name>